<reference evidence="2" key="1">
    <citation type="submission" date="2020-02" db="EMBL/GenBank/DDBJ databases">
        <authorList>
            <person name="Meier V. D."/>
        </authorList>
    </citation>
    <scope>NUCLEOTIDE SEQUENCE</scope>
    <source>
        <strain evidence="2">AVDCRST_MAG38</strain>
    </source>
</reference>
<feature type="compositionally biased region" description="Basic and acidic residues" evidence="1">
    <location>
        <begin position="64"/>
        <end position="81"/>
    </location>
</feature>
<gene>
    <name evidence="2" type="ORF">AVDCRST_MAG38-2952</name>
</gene>
<protein>
    <submittedName>
        <fullName evidence="2">Uncharacterized protein</fullName>
    </submittedName>
</protein>
<feature type="compositionally biased region" description="Basic and acidic residues" evidence="1">
    <location>
        <begin position="32"/>
        <end position="55"/>
    </location>
</feature>
<name>A0A6J4SEU6_9ACTN</name>
<feature type="region of interest" description="Disordered" evidence="1">
    <location>
        <begin position="1"/>
        <end position="81"/>
    </location>
</feature>
<proteinExistence type="predicted"/>
<evidence type="ECO:0000313" key="2">
    <source>
        <dbReference type="EMBL" id="CAA9496456.1"/>
    </source>
</evidence>
<organism evidence="2">
    <name type="scientific">uncultured Solirubrobacteraceae bacterium</name>
    <dbReference type="NCBI Taxonomy" id="1162706"/>
    <lineage>
        <taxon>Bacteria</taxon>
        <taxon>Bacillati</taxon>
        <taxon>Actinomycetota</taxon>
        <taxon>Thermoleophilia</taxon>
        <taxon>Solirubrobacterales</taxon>
        <taxon>Solirubrobacteraceae</taxon>
        <taxon>environmental samples</taxon>
    </lineage>
</organism>
<accession>A0A6J4SEU6</accession>
<sequence>MQVPPDLPDDPRRGAGRPPGPATAILDGGSGARDEHADQCAGRREREGDIPHQQRLDACTGGGHGRDGADGEHRYGGDEPARGRFGAIVAHVREVGWRGRDLSAEGRVVVPPEARAGRAMAVLSGDRIRRRNETTARSP</sequence>
<dbReference type="EMBL" id="CADCVJ010000240">
    <property type="protein sequence ID" value="CAA9496456.1"/>
    <property type="molecule type" value="Genomic_DNA"/>
</dbReference>
<evidence type="ECO:0000256" key="1">
    <source>
        <dbReference type="SAM" id="MobiDB-lite"/>
    </source>
</evidence>
<dbReference type="AlphaFoldDB" id="A0A6J4SEU6"/>